<gene>
    <name evidence="1" type="ORF">Moror_3781</name>
</gene>
<protein>
    <submittedName>
        <fullName evidence="1">Uncharacterized protein</fullName>
    </submittedName>
</protein>
<dbReference type="SUPFAM" id="SSF52047">
    <property type="entry name" value="RNI-like"/>
    <property type="match status" value="1"/>
</dbReference>
<reference evidence="1 2" key="1">
    <citation type="journal article" date="2014" name="BMC Genomics">
        <title>Genome and secretome analysis of the hemibiotrophic fungal pathogen, Moniliophthora roreri, which causes frosty pod rot disease of cacao: mechanisms of the biotrophic and necrotrophic phases.</title>
        <authorList>
            <person name="Meinhardt L.W."/>
            <person name="Costa G.G.L."/>
            <person name="Thomazella D.P.T."/>
            <person name="Teixeira P.J.P.L."/>
            <person name="Carazzolle M.F."/>
            <person name="Schuster S.C."/>
            <person name="Carlson J.E."/>
            <person name="Guiltinan M.J."/>
            <person name="Mieczkowski P."/>
            <person name="Farmer A."/>
            <person name="Ramaraj T."/>
            <person name="Crozier J."/>
            <person name="Davis R.E."/>
            <person name="Shao J."/>
            <person name="Melnick R.L."/>
            <person name="Pereira G.A.G."/>
            <person name="Bailey B.A."/>
        </authorList>
    </citation>
    <scope>NUCLEOTIDE SEQUENCE [LARGE SCALE GENOMIC DNA]</scope>
    <source>
        <strain evidence="1 2">MCA 2997</strain>
    </source>
</reference>
<dbReference type="HOGENOM" id="CLU_1200101_0_0_1"/>
<dbReference type="KEGG" id="mrr:Moror_3781"/>
<proteinExistence type="predicted"/>
<keyword evidence="2" id="KW-1185">Reference proteome</keyword>
<evidence type="ECO:0000313" key="2">
    <source>
        <dbReference type="Proteomes" id="UP000017559"/>
    </source>
</evidence>
<accession>V2XXX6</accession>
<dbReference type="Proteomes" id="UP000017559">
    <property type="component" value="Unassembled WGS sequence"/>
</dbReference>
<evidence type="ECO:0000313" key="1">
    <source>
        <dbReference type="EMBL" id="ESK84259.1"/>
    </source>
</evidence>
<comment type="caution">
    <text evidence="1">The sequence shown here is derived from an EMBL/GenBank/DDBJ whole genome shotgun (WGS) entry which is preliminary data.</text>
</comment>
<dbReference type="AlphaFoldDB" id="V2XXX6"/>
<name>V2XXX6_MONRO</name>
<dbReference type="Gene3D" id="3.80.10.10">
    <property type="entry name" value="Ribonuclease Inhibitor"/>
    <property type="match status" value="1"/>
</dbReference>
<dbReference type="EMBL" id="AWSO01001343">
    <property type="protein sequence ID" value="ESK84259.1"/>
    <property type="molecule type" value="Genomic_DNA"/>
</dbReference>
<organism evidence="1 2">
    <name type="scientific">Moniliophthora roreri (strain MCA 2997)</name>
    <name type="common">Cocoa frosty pod rot fungus</name>
    <name type="synonym">Crinipellis roreri</name>
    <dbReference type="NCBI Taxonomy" id="1381753"/>
    <lineage>
        <taxon>Eukaryota</taxon>
        <taxon>Fungi</taxon>
        <taxon>Dikarya</taxon>
        <taxon>Basidiomycota</taxon>
        <taxon>Agaricomycotina</taxon>
        <taxon>Agaricomycetes</taxon>
        <taxon>Agaricomycetidae</taxon>
        <taxon>Agaricales</taxon>
        <taxon>Marasmiineae</taxon>
        <taxon>Marasmiaceae</taxon>
        <taxon>Moniliophthora</taxon>
    </lineage>
</organism>
<dbReference type="InterPro" id="IPR032675">
    <property type="entry name" value="LRR_dom_sf"/>
</dbReference>
<sequence length="231" mass="25722">MELSLQHLESFSVEVTGLDDIDDLPVIINAVTLPALSSLSIGMPRREGINRSGRYMTGVTQFTTSFLSLIARSKSRSTSTIERLQLNCFPFRCDELIALMEKLPNLLELSISEPDWAETDLQSGRNQMLTCDVLEELARGRILPRLKNLRMVVNNDWVGSDAFERMIESRPRLDSVDLGIAAQIVLNLNIPRLRQLQQGQPGQALRIVQDVLGKQIELLGYGKGSSVDGEA</sequence>